<sequence length="147" mass="16659">MCRPQNVSSKYIAKSKIQNLSIDVQSRPYIYSSLMASSLPCGCGGVPFVSIIFRHFTNVGFGFSKTFGFLVISYISFLRVTFKIVPFKEGFLYTLLLAYLLINLAIFIKNKKEITGLLQKNLGFIIFRRSYSLPDFSVLLTYPSLLP</sequence>
<feature type="transmembrane region" description="Helical" evidence="1">
    <location>
        <begin position="91"/>
        <end position="108"/>
    </location>
</feature>
<accession>A0A1F8B9Z4</accession>
<evidence type="ECO:0000256" key="1">
    <source>
        <dbReference type="SAM" id="Phobius"/>
    </source>
</evidence>
<dbReference type="STRING" id="1802517.A2892_04330"/>
<comment type="caution">
    <text evidence="2">The sequence shown here is derived from an EMBL/GenBank/DDBJ whole genome shotgun (WGS) entry which is preliminary data.</text>
</comment>
<name>A0A1F8B9Z4_9BACT</name>
<keyword evidence="1" id="KW-1133">Transmembrane helix</keyword>
<proteinExistence type="predicted"/>
<dbReference type="AlphaFoldDB" id="A0A1F8B9Z4"/>
<evidence type="ECO:0000313" key="3">
    <source>
        <dbReference type="Proteomes" id="UP000176404"/>
    </source>
</evidence>
<dbReference type="Proteomes" id="UP000176404">
    <property type="component" value="Unassembled WGS sequence"/>
</dbReference>
<reference evidence="2 3" key="1">
    <citation type="journal article" date="2016" name="Nat. Commun.">
        <title>Thousands of microbial genomes shed light on interconnected biogeochemical processes in an aquifer system.</title>
        <authorList>
            <person name="Anantharaman K."/>
            <person name="Brown C.T."/>
            <person name="Hug L.A."/>
            <person name="Sharon I."/>
            <person name="Castelle C.J."/>
            <person name="Probst A.J."/>
            <person name="Thomas B.C."/>
            <person name="Singh A."/>
            <person name="Wilkins M.J."/>
            <person name="Karaoz U."/>
            <person name="Brodie E.L."/>
            <person name="Williams K.H."/>
            <person name="Hubbard S.S."/>
            <person name="Banfield J.F."/>
        </authorList>
    </citation>
    <scope>NUCLEOTIDE SEQUENCE [LARGE SCALE GENOMIC DNA]</scope>
</reference>
<feature type="transmembrane region" description="Helical" evidence="1">
    <location>
        <begin position="29"/>
        <end position="54"/>
    </location>
</feature>
<keyword evidence="1" id="KW-0812">Transmembrane</keyword>
<gene>
    <name evidence="2" type="ORF">A2892_04330</name>
</gene>
<dbReference type="EMBL" id="MGHD01000002">
    <property type="protein sequence ID" value="OGM60853.1"/>
    <property type="molecule type" value="Genomic_DNA"/>
</dbReference>
<evidence type="ECO:0000313" key="2">
    <source>
        <dbReference type="EMBL" id="OGM60853.1"/>
    </source>
</evidence>
<protein>
    <submittedName>
        <fullName evidence="2">Uncharacterized protein</fullName>
    </submittedName>
</protein>
<keyword evidence="1" id="KW-0472">Membrane</keyword>
<organism evidence="2 3">
    <name type="scientific">Candidatus Woesebacteria bacterium RIFCSPLOWO2_01_FULL_39_10b</name>
    <dbReference type="NCBI Taxonomy" id="1802517"/>
    <lineage>
        <taxon>Bacteria</taxon>
        <taxon>Candidatus Woeseibacteriota</taxon>
    </lineage>
</organism>
<feature type="transmembrane region" description="Helical" evidence="1">
    <location>
        <begin position="66"/>
        <end position="85"/>
    </location>
</feature>